<dbReference type="HOGENOM" id="CLU_3060921_0_0_7"/>
<organism evidence="1 2">
    <name type="scientific">Desulfovibrio piger ATCC 29098</name>
    <dbReference type="NCBI Taxonomy" id="411464"/>
    <lineage>
        <taxon>Bacteria</taxon>
        <taxon>Pseudomonadati</taxon>
        <taxon>Thermodesulfobacteriota</taxon>
        <taxon>Desulfovibrionia</taxon>
        <taxon>Desulfovibrionales</taxon>
        <taxon>Desulfovibrionaceae</taxon>
        <taxon>Desulfovibrio</taxon>
    </lineage>
</organism>
<proteinExistence type="predicted"/>
<dbReference type="RefSeq" id="WP_006005560.1">
    <property type="nucleotide sequence ID" value="NZ_DS996355.1"/>
</dbReference>
<evidence type="ECO:0008006" key="3">
    <source>
        <dbReference type="Google" id="ProtNLM"/>
    </source>
</evidence>
<name>B6WSR2_9BACT</name>
<dbReference type="EMBL" id="ABXU01000029">
    <property type="protein sequence ID" value="EEB33824.1"/>
    <property type="molecule type" value="Genomic_DNA"/>
</dbReference>
<sequence length="53" mass="6141">MRKAEPEKYAVTVTVRVSEEERHKLKLLAVKNKKTLKAVLFEALDKAFPGWRS</sequence>
<reference evidence="1 2" key="2">
    <citation type="submission" date="2008-10" db="EMBL/GenBank/DDBJ databases">
        <authorList>
            <person name="Fulton L."/>
            <person name="Clifton S."/>
            <person name="Fulton B."/>
            <person name="Xu J."/>
            <person name="Minx P."/>
            <person name="Pepin K.H."/>
            <person name="Johnson M."/>
            <person name="Bhonagiri V."/>
            <person name="Nash W.E."/>
            <person name="Mardis E.R."/>
            <person name="Wilson R.K."/>
        </authorList>
    </citation>
    <scope>NUCLEOTIDE SEQUENCE [LARGE SCALE GENOMIC DNA]</scope>
    <source>
        <strain evidence="1 2">ATCC 29098</strain>
    </source>
</reference>
<accession>B6WSR2</accession>
<dbReference type="Proteomes" id="UP000003676">
    <property type="component" value="Unassembled WGS sequence"/>
</dbReference>
<evidence type="ECO:0000313" key="2">
    <source>
        <dbReference type="Proteomes" id="UP000003676"/>
    </source>
</evidence>
<comment type="caution">
    <text evidence="1">The sequence shown here is derived from an EMBL/GenBank/DDBJ whole genome shotgun (WGS) entry which is preliminary data.</text>
</comment>
<dbReference type="GO" id="GO:0006355">
    <property type="term" value="P:regulation of DNA-templated transcription"/>
    <property type="evidence" value="ECO:0007669"/>
    <property type="project" value="InterPro"/>
</dbReference>
<reference evidence="1 2" key="1">
    <citation type="submission" date="2008-10" db="EMBL/GenBank/DDBJ databases">
        <title>Draft genome sequence of Desulvovibrio piger (ATCC 29098).</title>
        <authorList>
            <person name="Sudarsanam P."/>
            <person name="Ley R."/>
            <person name="Guruge J."/>
            <person name="Turnbaugh P.J."/>
            <person name="Mahowald M."/>
            <person name="Liep D."/>
            <person name="Gordon J."/>
        </authorList>
    </citation>
    <scope>NUCLEOTIDE SEQUENCE [LARGE SCALE GENOMIC DNA]</scope>
    <source>
        <strain evidence="1 2">ATCC 29098</strain>
    </source>
</reference>
<dbReference type="AlphaFoldDB" id="B6WSR2"/>
<dbReference type="InterPro" id="IPR010985">
    <property type="entry name" value="Ribbon_hlx_hlx"/>
</dbReference>
<protein>
    <recommendedName>
        <fullName evidence="3">Ribbon-helix-helix protein, CopG family</fullName>
    </recommendedName>
</protein>
<evidence type="ECO:0000313" key="1">
    <source>
        <dbReference type="EMBL" id="EEB33824.1"/>
    </source>
</evidence>
<dbReference type="SUPFAM" id="SSF47598">
    <property type="entry name" value="Ribbon-helix-helix"/>
    <property type="match status" value="1"/>
</dbReference>
<gene>
    <name evidence="1" type="ORF">DESPIG_01114</name>
</gene>